<dbReference type="Proteomes" id="UP000647235">
    <property type="component" value="Unassembled WGS sequence"/>
</dbReference>
<evidence type="ECO:0000256" key="4">
    <source>
        <dbReference type="ARBA" id="ARBA00022692"/>
    </source>
</evidence>
<evidence type="ECO:0000256" key="6">
    <source>
        <dbReference type="ARBA" id="ARBA00023136"/>
    </source>
</evidence>
<reference evidence="9 10" key="1">
    <citation type="submission" date="2020-08" db="EMBL/GenBank/DDBJ databases">
        <title>Genome public.</title>
        <authorList>
            <person name="Liu C."/>
            <person name="Sun Q."/>
        </authorList>
    </citation>
    <scope>NUCLEOTIDE SEQUENCE [LARGE SCALE GENOMIC DNA]</scope>
    <source>
        <strain evidence="9 10">NSJ-36</strain>
    </source>
</reference>
<proteinExistence type="predicted"/>
<dbReference type="PANTHER" id="PTHR48090:SF1">
    <property type="entry name" value="PROPHAGE BACTOPRENOL GLUCOSYL TRANSFERASE HOMOLOG"/>
    <property type="match status" value="1"/>
</dbReference>
<dbReference type="SUPFAM" id="SSF53448">
    <property type="entry name" value="Nucleotide-diphospho-sugar transferases"/>
    <property type="match status" value="1"/>
</dbReference>
<dbReference type="PANTHER" id="PTHR48090">
    <property type="entry name" value="UNDECAPRENYL-PHOSPHATE 4-DEOXY-4-FORMAMIDO-L-ARABINOSE TRANSFERASE-RELATED"/>
    <property type="match status" value="1"/>
</dbReference>
<dbReference type="Pfam" id="PF00535">
    <property type="entry name" value="Glycos_transf_2"/>
    <property type="match status" value="1"/>
</dbReference>
<sequence length="340" mass="38466">MENNIEIKNIREKTPTLYIVIPCYNEEEVLPITSKQFLAKIRQLVTEEKITDDSRILFVNDGSKDSTWDIIRKLSAEDPHYIGICQSRNRGHQNAVLAGLMEAKDQCDITISIDCDGQDDINAMDRMVDAYLDGCEVVYGVRSKRDTDTVFKRFTAEGFYKLLNWMGAEVVYNHADYRLISSRVLQEFANYKEVNIFLRGMVPLVGFKSTSVYYERAERIAGESHYPLKKMLALAFDGITSLSVKPIRLITSFGLLVASLSFIGILWAVIGALVGETAPGWASVTCIVCFIGGIQMLFLGVIGEYIGKIYLETKHRPRYIISERTYKDTDAKQDMGTDKK</sequence>
<dbReference type="InterPro" id="IPR050256">
    <property type="entry name" value="Glycosyltransferase_2"/>
</dbReference>
<evidence type="ECO:0000259" key="8">
    <source>
        <dbReference type="Pfam" id="PF00535"/>
    </source>
</evidence>
<protein>
    <submittedName>
        <fullName evidence="9">Glycosyltransferase family 2 protein</fullName>
    </submittedName>
</protein>
<keyword evidence="10" id="KW-1185">Reference proteome</keyword>
<evidence type="ECO:0000313" key="10">
    <source>
        <dbReference type="Proteomes" id="UP000647235"/>
    </source>
</evidence>
<keyword evidence="3" id="KW-0808">Transferase</keyword>
<dbReference type="EMBL" id="JACOOY010000001">
    <property type="protein sequence ID" value="MBC5663957.1"/>
    <property type="molecule type" value="Genomic_DNA"/>
</dbReference>
<keyword evidence="5 7" id="KW-1133">Transmembrane helix</keyword>
<feature type="transmembrane region" description="Helical" evidence="7">
    <location>
        <begin position="280"/>
        <end position="306"/>
    </location>
</feature>
<organism evidence="9 10">
    <name type="scientific">Dorea hominis</name>
    <dbReference type="NCBI Taxonomy" id="2763040"/>
    <lineage>
        <taxon>Bacteria</taxon>
        <taxon>Bacillati</taxon>
        <taxon>Bacillota</taxon>
        <taxon>Clostridia</taxon>
        <taxon>Lachnospirales</taxon>
        <taxon>Lachnospiraceae</taxon>
        <taxon>Dorea</taxon>
    </lineage>
</organism>
<gene>
    <name evidence="9" type="ORF">H8S07_01470</name>
</gene>
<accession>A0ABR7ESJ7</accession>
<name>A0ABR7ESJ7_9FIRM</name>
<keyword evidence="4 7" id="KW-0812">Transmembrane</keyword>
<evidence type="ECO:0000256" key="2">
    <source>
        <dbReference type="ARBA" id="ARBA00022676"/>
    </source>
</evidence>
<evidence type="ECO:0000256" key="7">
    <source>
        <dbReference type="SAM" id="Phobius"/>
    </source>
</evidence>
<dbReference type="InterPro" id="IPR029044">
    <property type="entry name" value="Nucleotide-diphossugar_trans"/>
</dbReference>
<comment type="caution">
    <text evidence="9">The sequence shown here is derived from an EMBL/GenBank/DDBJ whole genome shotgun (WGS) entry which is preliminary data.</text>
</comment>
<dbReference type="RefSeq" id="WP_186855287.1">
    <property type="nucleotide sequence ID" value="NZ_JACOOY010000001.1"/>
</dbReference>
<keyword evidence="6 7" id="KW-0472">Membrane</keyword>
<feature type="domain" description="Glycosyltransferase 2-like" evidence="8">
    <location>
        <begin position="19"/>
        <end position="186"/>
    </location>
</feature>
<dbReference type="CDD" id="cd04187">
    <property type="entry name" value="DPM1_like_bac"/>
    <property type="match status" value="1"/>
</dbReference>
<evidence type="ECO:0000256" key="5">
    <source>
        <dbReference type="ARBA" id="ARBA00022989"/>
    </source>
</evidence>
<dbReference type="InterPro" id="IPR001173">
    <property type="entry name" value="Glyco_trans_2-like"/>
</dbReference>
<dbReference type="Gene3D" id="3.90.550.10">
    <property type="entry name" value="Spore Coat Polysaccharide Biosynthesis Protein SpsA, Chain A"/>
    <property type="match status" value="1"/>
</dbReference>
<feature type="transmembrane region" description="Helical" evidence="7">
    <location>
        <begin position="253"/>
        <end position="274"/>
    </location>
</feature>
<evidence type="ECO:0000256" key="3">
    <source>
        <dbReference type="ARBA" id="ARBA00022679"/>
    </source>
</evidence>
<evidence type="ECO:0000313" key="9">
    <source>
        <dbReference type="EMBL" id="MBC5663957.1"/>
    </source>
</evidence>
<keyword evidence="2" id="KW-0328">Glycosyltransferase</keyword>
<comment type="subcellular location">
    <subcellularLocation>
        <location evidence="1">Membrane</location>
        <topology evidence="1">Multi-pass membrane protein</topology>
    </subcellularLocation>
</comment>
<evidence type="ECO:0000256" key="1">
    <source>
        <dbReference type="ARBA" id="ARBA00004141"/>
    </source>
</evidence>